<sequence>MLGKTTFIKLALVAVALAAVFFMGNVMAQDTATTEYTLAQALTQQERGVLSLSKALALAEQRSEALRAQDAATKAAQSQAIAAGELPDPMLNLEVINIPANGPDQFSLAADFMTMRGVGVSQTFTRKDKRNAQANVFNKSAEFAQAGKFQALSKLRTATAQAYLDRFYLQEMLVLLQSQRNELALQIEAADAQYRSGKTAQTDVFAARTELGLMDLKIQDTQTLLDNAQAELQRWVGEQADATLAGPVDLTQSRLQASDLFERLHRHPEVLALEKAEATALAEVQVKQQEKSADWTLSVMYAGRGPEFSEMLSFGASRPLFVDQDNRQNQALASANAMAAKAKAERIELHREHLVQTQRWQQTWKSNLKRIGDFDRSLIPLTQQRTQAALAAYQGATGNLAEVLAARRMEIDMRMEKLRIQMDTAQLWAQLEYLIPVEVQQ</sequence>
<organism evidence="2 3">
    <name type="scientific">Limnobacter profundi</name>
    <dbReference type="NCBI Taxonomy" id="2732163"/>
    <lineage>
        <taxon>Bacteria</taxon>
        <taxon>Pseudomonadati</taxon>
        <taxon>Pseudomonadota</taxon>
        <taxon>Betaproteobacteria</taxon>
        <taxon>Burkholderiales</taxon>
        <taxon>Burkholderiaceae</taxon>
        <taxon>Limnobacter</taxon>
    </lineage>
</organism>
<evidence type="ECO:0000313" key="3">
    <source>
        <dbReference type="Proteomes" id="UP000501130"/>
    </source>
</evidence>
<reference evidence="2 3" key="1">
    <citation type="submission" date="2020-05" db="EMBL/GenBank/DDBJ databases">
        <title>Compete genome of Limnobacter sp. SAORIC-580.</title>
        <authorList>
            <person name="Song J."/>
            <person name="Cho J.-C."/>
        </authorList>
    </citation>
    <scope>NUCLEOTIDE SEQUENCE [LARGE SCALE GENOMIC DNA]</scope>
    <source>
        <strain evidence="2 3">SAORIC-580</strain>
    </source>
</reference>
<evidence type="ECO:0000313" key="2">
    <source>
        <dbReference type="EMBL" id="QJR28320.1"/>
    </source>
</evidence>
<keyword evidence="3" id="KW-1185">Reference proteome</keyword>
<dbReference type="PANTHER" id="PTHR30203:SF24">
    <property type="entry name" value="BLR4935 PROTEIN"/>
    <property type="match status" value="1"/>
</dbReference>
<feature type="chain" id="PRO_5045383523" evidence="1">
    <location>
        <begin position="29"/>
        <end position="441"/>
    </location>
</feature>
<dbReference type="PANTHER" id="PTHR30203">
    <property type="entry name" value="OUTER MEMBRANE CATION EFFLUX PROTEIN"/>
    <property type="match status" value="1"/>
</dbReference>
<proteinExistence type="predicted"/>
<gene>
    <name evidence="2" type="ORF">HKT17_00675</name>
</gene>
<dbReference type="EMBL" id="CP053084">
    <property type="protein sequence ID" value="QJR28320.1"/>
    <property type="molecule type" value="Genomic_DNA"/>
</dbReference>
<dbReference type="InterPro" id="IPR010131">
    <property type="entry name" value="MdtP/NodT-like"/>
</dbReference>
<dbReference type="Gene3D" id="1.20.1600.10">
    <property type="entry name" value="Outer membrane efflux proteins (OEP)"/>
    <property type="match status" value="1"/>
</dbReference>
<keyword evidence="1" id="KW-0732">Signal</keyword>
<evidence type="ECO:0000256" key="1">
    <source>
        <dbReference type="SAM" id="SignalP"/>
    </source>
</evidence>
<name>A0ABX6N1T0_9BURK</name>
<feature type="signal peptide" evidence="1">
    <location>
        <begin position="1"/>
        <end position="28"/>
    </location>
</feature>
<dbReference type="RefSeq" id="WP_171097059.1">
    <property type="nucleotide sequence ID" value="NZ_CP053084.1"/>
</dbReference>
<dbReference type="SUPFAM" id="SSF56954">
    <property type="entry name" value="Outer membrane efflux proteins (OEP)"/>
    <property type="match status" value="1"/>
</dbReference>
<protein>
    <submittedName>
        <fullName evidence="2">TolC family protein</fullName>
    </submittedName>
</protein>
<dbReference type="Proteomes" id="UP000501130">
    <property type="component" value="Chromosome"/>
</dbReference>
<accession>A0ABX6N1T0</accession>